<accession>A0A8S4S5Y4</accession>
<feature type="region of interest" description="Disordered" evidence="1">
    <location>
        <begin position="42"/>
        <end position="68"/>
    </location>
</feature>
<evidence type="ECO:0000313" key="2">
    <source>
        <dbReference type="EMBL" id="CAH2244821.1"/>
    </source>
</evidence>
<name>A0A8S4S5Y4_9NEOP</name>
<keyword evidence="3" id="KW-1185">Reference proteome</keyword>
<protein>
    <submittedName>
        <fullName evidence="2">Jg28017 protein</fullName>
    </submittedName>
</protein>
<dbReference type="AlphaFoldDB" id="A0A8S4S5Y4"/>
<reference evidence="2" key="1">
    <citation type="submission" date="2022-03" db="EMBL/GenBank/DDBJ databases">
        <authorList>
            <person name="Lindestad O."/>
        </authorList>
    </citation>
    <scope>NUCLEOTIDE SEQUENCE</scope>
</reference>
<dbReference type="Proteomes" id="UP000838756">
    <property type="component" value="Unassembled WGS sequence"/>
</dbReference>
<comment type="caution">
    <text evidence="2">The sequence shown here is derived from an EMBL/GenBank/DDBJ whole genome shotgun (WGS) entry which is preliminary data.</text>
</comment>
<dbReference type="OrthoDB" id="189220at2759"/>
<evidence type="ECO:0000256" key="1">
    <source>
        <dbReference type="SAM" id="MobiDB-lite"/>
    </source>
</evidence>
<evidence type="ECO:0000313" key="3">
    <source>
        <dbReference type="Proteomes" id="UP000838756"/>
    </source>
</evidence>
<dbReference type="EMBL" id="CAKXAJ010025863">
    <property type="protein sequence ID" value="CAH2244821.1"/>
    <property type="molecule type" value="Genomic_DNA"/>
</dbReference>
<sequence length="195" mass="21214">MFQVTAKTLLQHLGNIYSSILSLLHEVAFVRIASQCIPVASPPGGPGAPREEVPRPPPPPAPRNGSPNSCNKIIFLDVSIFRPSCMEHGHDGTAQERDVKLDVTGRIWIRNRRSSPTCMDKGPGIQQGALTIVRRSSSRGKSETSPPTDEQLDQLDLETEHLPAVDTPDACDKAALRGKWKANDHAVDHPHVGQT</sequence>
<gene>
    <name evidence="2" type="primary">jg28017</name>
    <name evidence="2" type="ORF">PAEG_LOCUS20730</name>
</gene>
<organism evidence="2 3">
    <name type="scientific">Pararge aegeria aegeria</name>
    <dbReference type="NCBI Taxonomy" id="348720"/>
    <lineage>
        <taxon>Eukaryota</taxon>
        <taxon>Metazoa</taxon>
        <taxon>Ecdysozoa</taxon>
        <taxon>Arthropoda</taxon>
        <taxon>Hexapoda</taxon>
        <taxon>Insecta</taxon>
        <taxon>Pterygota</taxon>
        <taxon>Neoptera</taxon>
        <taxon>Endopterygota</taxon>
        <taxon>Lepidoptera</taxon>
        <taxon>Glossata</taxon>
        <taxon>Ditrysia</taxon>
        <taxon>Papilionoidea</taxon>
        <taxon>Nymphalidae</taxon>
        <taxon>Satyrinae</taxon>
        <taxon>Satyrini</taxon>
        <taxon>Parargina</taxon>
        <taxon>Pararge</taxon>
    </lineage>
</organism>
<proteinExistence type="predicted"/>
<feature type="region of interest" description="Disordered" evidence="1">
    <location>
        <begin position="134"/>
        <end position="154"/>
    </location>
</feature>